<comment type="subcellular location">
    <subcellularLocation>
        <location evidence="1">Cell envelope</location>
    </subcellularLocation>
</comment>
<name>A0A9D9HMB6_9BACT</name>
<organism evidence="3 4">
    <name type="scientific">Candidatus Cryptobacteroides intestinigallinarum</name>
    <dbReference type="NCBI Taxonomy" id="2840767"/>
    <lineage>
        <taxon>Bacteria</taxon>
        <taxon>Pseudomonadati</taxon>
        <taxon>Bacteroidota</taxon>
        <taxon>Bacteroidia</taxon>
        <taxon>Bacteroidales</taxon>
        <taxon>Candidatus Cryptobacteroides</taxon>
    </lineage>
</organism>
<proteinExistence type="predicted"/>
<dbReference type="InterPro" id="IPR012480">
    <property type="entry name" value="Hepar_II_III_C"/>
</dbReference>
<evidence type="ECO:0000313" key="3">
    <source>
        <dbReference type="EMBL" id="MBO8456431.1"/>
    </source>
</evidence>
<dbReference type="GO" id="GO:0016829">
    <property type="term" value="F:lyase activity"/>
    <property type="evidence" value="ECO:0007669"/>
    <property type="project" value="InterPro"/>
</dbReference>
<evidence type="ECO:0000313" key="4">
    <source>
        <dbReference type="Proteomes" id="UP000823617"/>
    </source>
</evidence>
<reference evidence="3" key="2">
    <citation type="journal article" date="2021" name="PeerJ">
        <title>Extensive microbial diversity within the chicken gut microbiome revealed by metagenomics and culture.</title>
        <authorList>
            <person name="Gilroy R."/>
            <person name="Ravi A."/>
            <person name="Getino M."/>
            <person name="Pursley I."/>
            <person name="Horton D.L."/>
            <person name="Alikhan N.F."/>
            <person name="Baker D."/>
            <person name="Gharbi K."/>
            <person name="Hall N."/>
            <person name="Watson M."/>
            <person name="Adriaenssens E.M."/>
            <person name="Foster-Nyarko E."/>
            <person name="Jarju S."/>
            <person name="Secka A."/>
            <person name="Antonio M."/>
            <person name="Oren A."/>
            <person name="Chaudhuri R.R."/>
            <person name="La Ragione R."/>
            <person name="Hildebrand F."/>
            <person name="Pallen M.J."/>
        </authorList>
    </citation>
    <scope>NUCLEOTIDE SEQUENCE</scope>
    <source>
        <strain evidence="3">B1-3475</strain>
    </source>
</reference>
<reference evidence="3" key="1">
    <citation type="submission" date="2020-10" db="EMBL/GenBank/DDBJ databases">
        <authorList>
            <person name="Gilroy R."/>
        </authorList>
    </citation>
    <scope>NUCLEOTIDE SEQUENCE</scope>
    <source>
        <strain evidence="3">B1-3475</strain>
    </source>
</reference>
<dbReference type="AlphaFoldDB" id="A0A9D9HMB6"/>
<sequence>MKTSLKLLTCITVAFLSLVPCRLDGYEERNLITAAIDELSQGSLAPESTGWLPYPGYEDRPAWQKMFGDYSQTIIAEGAKYLDYRWQPVLASAYLEYERSGDRQVMERPYEANRKALNILALAELAEGKGRFMDAIADGLWFSCQMFSWAYSAHLPRQSSSRSLPDCNEQIIDLGSAGYAASISLICTLLADRLDAIDPSIRAAARQAVKEKILNPYMDKSLYEAHWWLAEDWRPGQIINNWNPWCNSNVLLCFLLMENDRNIVDKAIRFSAASTDRFLNYVKGDGACEEGPSYWGHAAGKLYDYLKILECATGGEFNLFGNSLVRSMGEYISRSSIGDGWVVNFADATAKMTPDIPLVYRYGKDCGSREMEDFALSLLYDGKRFRRPRIPLGNDIWRSLESIRYSSMMIHELDSLNVLCASAENASGDLYGTPEIMRSLRSEVPACTWYPETEFAYMRNSDGWFLAAKGGYNNESHNHNDVGTFILFIDGSPVFIDAGVGTYTKKTFSHERYTIWSMQSSWHNLPEVNGTSQIFGDEFRARGTDCNIRKRTFSTDIAGAYSSAAGCSSWTRSYTLKDDALEITDRFSLSERIAADTVNFLVRGSASISSDMSAVTIETDGVRITLDYPEGMAISVAQMILDDPRLSNVWGSSIKRISFVSPPDSGLKGKYVFRVERVE</sequence>
<dbReference type="Pfam" id="PF07940">
    <property type="entry name" value="Hepar_II_III_C"/>
    <property type="match status" value="1"/>
</dbReference>
<feature type="domain" description="Heparinase II/III-like C-terminal" evidence="2">
    <location>
        <begin position="449"/>
        <end position="621"/>
    </location>
</feature>
<dbReference type="GO" id="GO:0030313">
    <property type="term" value="C:cell envelope"/>
    <property type="evidence" value="ECO:0007669"/>
    <property type="project" value="UniProtKB-SubCell"/>
</dbReference>
<evidence type="ECO:0000256" key="1">
    <source>
        <dbReference type="ARBA" id="ARBA00004196"/>
    </source>
</evidence>
<accession>A0A9D9HMB6</accession>
<dbReference type="InterPro" id="IPR008929">
    <property type="entry name" value="Chondroitin_lyas"/>
</dbReference>
<comment type="caution">
    <text evidence="3">The sequence shown here is derived from an EMBL/GenBank/DDBJ whole genome shotgun (WGS) entry which is preliminary data.</text>
</comment>
<evidence type="ECO:0000259" key="2">
    <source>
        <dbReference type="Pfam" id="PF07940"/>
    </source>
</evidence>
<dbReference type="SUPFAM" id="SSF48230">
    <property type="entry name" value="Chondroitin AC/alginate lyase"/>
    <property type="match status" value="1"/>
</dbReference>
<gene>
    <name evidence="3" type="ORF">IAC08_08550</name>
</gene>
<protein>
    <submittedName>
        <fullName evidence="3">Heparinase II/III family protein</fullName>
    </submittedName>
</protein>
<dbReference type="EMBL" id="JADIMK010000091">
    <property type="protein sequence ID" value="MBO8456431.1"/>
    <property type="molecule type" value="Genomic_DNA"/>
</dbReference>
<dbReference type="Gene3D" id="2.70.98.70">
    <property type="match status" value="1"/>
</dbReference>
<dbReference type="Proteomes" id="UP000823617">
    <property type="component" value="Unassembled WGS sequence"/>
</dbReference>
<dbReference type="Gene3D" id="1.50.10.100">
    <property type="entry name" value="Chondroitin AC/alginate lyase"/>
    <property type="match status" value="1"/>
</dbReference>